<dbReference type="Proteomes" id="UP000606730">
    <property type="component" value="Unassembled WGS sequence"/>
</dbReference>
<dbReference type="CDD" id="cd06661">
    <property type="entry name" value="GGCT_like"/>
    <property type="match status" value="1"/>
</dbReference>
<dbReference type="EC" id="4.3.2.7" evidence="1"/>
<dbReference type="SUPFAM" id="SSF110857">
    <property type="entry name" value="Gamma-glutamyl cyclotransferase-like"/>
    <property type="match status" value="1"/>
</dbReference>
<dbReference type="OrthoDB" id="9795692at2"/>
<reference evidence="3" key="2">
    <citation type="submission" date="2020-09" db="EMBL/GenBank/DDBJ databases">
        <authorList>
            <person name="Sun Q."/>
            <person name="Zhou Y."/>
        </authorList>
    </citation>
    <scope>NUCLEOTIDE SEQUENCE</scope>
    <source>
        <strain evidence="3">CGMCC 1.16012</strain>
    </source>
</reference>
<proteinExistence type="predicted"/>
<dbReference type="InterPro" id="IPR006840">
    <property type="entry name" value="ChaC"/>
</dbReference>
<evidence type="ECO:0000313" key="3">
    <source>
        <dbReference type="EMBL" id="GGE58951.1"/>
    </source>
</evidence>
<dbReference type="Gene3D" id="3.10.490.10">
    <property type="entry name" value="Gamma-glutamyl cyclotransferase-like"/>
    <property type="match status" value="1"/>
</dbReference>
<reference evidence="3" key="1">
    <citation type="journal article" date="2014" name="Int. J. Syst. Evol. Microbiol.">
        <title>Complete genome sequence of Corynebacterium casei LMG S-19264T (=DSM 44701T), isolated from a smear-ripened cheese.</title>
        <authorList>
            <consortium name="US DOE Joint Genome Institute (JGI-PGF)"/>
            <person name="Walter F."/>
            <person name="Albersmeier A."/>
            <person name="Kalinowski J."/>
            <person name="Ruckert C."/>
        </authorList>
    </citation>
    <scope>NUCLEOTIDE SEQUENCE</scope>
    <source>
        <strain evidence="3">CGMCC 1.16012</strain>
    </source>
</reference>
<keyword evidence="2" id="KW-0456">Lyase</keyword>
<dbReference type="RefSeq" id="WP_095594686.1">
    <property type="nucleotide sequence ID" value="NZ_BMKN01000002.1"/>
</dbReference>
<gene>
    <name evidence="3" type="ORF">GCM10011517_28270</name>
</gene>
<dbReference type="InterPro" id="IPR013024">
    <property type="entry name" value="GGCT-like"/>
</dbReference>
<keyword evidence="4" id="KW-1185">Reference proteome</keyword>
<dbReference type="GO" id="GO:0006751">
    <property type="term" value="P:glutathione catabolic process"/>
    <property type="evidence" value="ECO:0007669"/>
    <property type="project" value="InterPro"/>
</dbReference>
<comment type="caution">
    <text evidence="3">The sequence shown here is derived from an EMBL/GenBank/DDBJ whole genome shotgun (WGS) entry which is preliminary data.</text>
</comment>
<name>A0A917ELY9_9RHOB</name>
<evidence type="ECO:0000313" key="4">
    <source>
        <dbReference type="Proteomes" id="UP000606730"/>
    </source>
</evidence>
<dbReference type="AlphaFoldDB" id="A0A917ELY9"/>
<evidence type="ECO:0000256" key="2">
    <source>
        <dbReference type="ARBA" id="ARBA00023239"/>
    </source>
</evidence>
<dbReference type="EMBL" id="BMKN01000002">
    <property type="protein sequence ID" value="GGE58951.1"/>
    <property type="molecule type" value="Genomic_DNA"/>
</dbReference>
<accession>A0A917ELY9</accession>
<dbReference type="InterPro" id="IPR036568">
    <property type="entry name" value="GGCT-like_sf"/>
</dbReference>
<sequence length="243" mass="27650">MIDTSDPFRHHPRLRDLVIPAEESTFRHIDTNAILQFVTEHGGDPSFITPDEDRDTERAAFLKDRWDTDMWVFAYGSLIWDPAIVFSELRRAHAPGYARRFILVDTSGGRGSVASPGVMAALDYGHGCDGLALRVPRELLEEETRRLWQRERIGHAYLPAFITVQTEMGDVEALTFIADYKAYLIQPDLPYDRQVALCATGEGFLGTSRAYVENIITHFEEMRIHDADLKQFWTDVCAHPAKP</sequence>
<dbReference type="Pfam" id="PF04752">
    <property type="entry name" value="ChaC"/>
    <property type="match status" value="1"/>
</dbReference>
<organism evidence="3 4">
    <name type="scientific">Actibacterium pelagium</name>
    <dbReference type="NCBI Taxonomy" id="2029103"/>
    <lineage>
        <taxon>Bacteria</taxon>
        <taxon>Pseudomonadati</taxon>
        <taxon>Pseudomonadota</taxon>
        <taxon>Alphaproteobacteria</taxon>
        <taxon>Rhodobacterales</taxon>
        <taxon>Roseobacteraceae</taxon>
        <taxon>Actibacterium</taxon>
    </lineage>
</organism>
<dbReference type="GO" id="GO:0061928">
    <property type="term" value="F:glutathione specific gamma-glutamylcyclotransferase activity"/>
    <property type="evidence" value="ECO:0007669"/>
    <property type="project" value="UniProtKB-EC"/>
</dbReference>
<evidence type="ECO:0000256" key="1">
    <source>
        <dbReference type="ARBA" id="ARBA00012344"/>
    </source>
</evidence>
<protein>
    <recommendedName>
        <fullName evidence="1">glutathione-specific gamma-glutamylcyclotransferase</fullName>
        <ecNumber evidence="1">4.3.2.7</ecNumber>
    </recommendedName>
</protein>